<dbReference type="AlphaFoldDB" id="A0EJ80"/>
<reference evidence="2" key="1">
    <citation type="journal article" date="2007" name="Plasmid">
        <title>Characterization of plasmid pASV479 from Bifidobacterium pseudolongum subsp. globosum and its use for expression vector construction.</title>
        <authorList>
            <person name="Sangrador-Vegas A."/>
            <person name="Stanton C."/>
            <person name="van Sinderen D."/>
            <person name="Fitzgerald G.F."/>
            <person name="Ross R.P."/>
        </authorList>
    </citation>
    <scope>NUCLEOTIDE SEQUENCE</scope>
    <source>
        <plasmid evidence="2">pASV479</plasmid>
    </source>
</reference>
<organism evidence="2">
    <name type="scientific">Bifidobacterium pseudolongum subsp. globosum</name>
    <dbReference type="NCBI Taxonomy" id="1690"/>
    <lineage>
        <taxon>Bacteria</taxon>
        <taxon>Bacillati</taxon>
        <taxon>Actinomycetota</taxon>
        <taxon>Actinomycetes</taxon>
        <taxon>Bifidobacteriales</taxon>
        <taxon>Bifidobacteriaceae</taxon>
        <taxon>Bifidobacterium</taxon>
    </lineage>
</organism>
<name>A0EJ80_9BIFI</name>
<protein>
    <submittedName>
        <fullName evidence="2">Uncharacterized protein</fullName>
    </submittedName>
</protein>
<dbReference type="EMBL" id="DQ103758">
    <property type="protein sequence ID" value="AAZ30036.1"/>
    <property type="molecule type" value="Genomic_DNA"/>
</dbReference>
<dbReference type="Gene3D" id="1.20.5.1700">
    <property type="match status" value="1"/>
</dbReference>
<keyword evidence="1" id="KW-0175">Coiled coil</keyword>
<keyword evidence="2" id="KW-0614">Plasmid</keyword>
<evidence type="ECO:0000256" key="1">
    <source>
        <dbReference type="SAM" id="Coils"/>
    </source>
</evidence>
<proteinExistence type="predicted"/>
<feature type="coiled-coil region" evidence="1">
    <location>
        <begin position="86"/>
        <end position="127"/>
    </location>
</feature>
<geneLocation type="plasmid" evidence="2">
    <name>pASV479</name>
</geneLocation>
<evidence type="ECO:0000313" key="2">
    <source>
        <dbReference type="EMBL" id="AAZ30036.1"/>
    </source>
</evidence>
<sequence>MTHWIPLTDYVDMLHGYKSAATIKAYANGSISTDGKPRIEAKLTKTDPHKRATWHVDVDGERAKALISKADAWKAEQDKPTIEELYDDAQLEIASLRATIDKLNTTIASKSKTIDEMQETIDKLTTTIDSMKPTRTHHTTKDQAERDAQLLAQWEAWHEANPDGTRTEFAAAIGRPATTVRGGLRRALKAIKQ</sequence>
<accession>A0EJ80</accession>
<dbReference type="RefSeq" id="WP_012477475.1">
    <property type="nucleotide sequence ID" value="NC_010877.1"/>
</dbReference>